<keyword evidence="3" id="KW-1185">Reference proteome</keyword>
<comment type="caution">
    <text evidence="2">The sequence shown here is derived from an EMBL/GenBank/DDBJ whole genome shotgun (WGS) entry which is preliminary data.</text>
</comment>
<reference evidence="3" key="1">
    <citation type="journal article" date="2019" name="Int. J. Syst. Evol. Microbiol.">
        <title>The Global Catalogue of Microorganisms (GCM) 10K type strain sequencing project: providing services to taxonomists for standard genome sequencing and annotation.</title>
        <authorList>
            <consortium name="The Broad Institute Genomics Platform"/>
            <consortium name="The Broad Institute Genome Sequencing Center for Infectious Disease"/>
            <person name="Wu L."/>
            <person name="Ma J."/>
        </authorList>
    </citation>
    <scope>NUCLEOTIDE SEQUENCE [LARGE SCALE GENOMIC DNA]</scope>
    <source>
        <strain evidence="3">CCUG 49339</strain>
    </source>
</reference>
<evidence type="ECO:0000256" key="1">
    <source>
        <dbReference type="SAM" id="MobiDB-lite"/>
    </source>
</evidence>
<accession>A0ABW4LLX7</accession>
<feature type="region of interest" description="Disordered" evidence="1">
    <location>
        <begin position="113"/>
        <end position="133"/>
    </location>
</feature>
<protein>
    <submittedName>
        <fullName evidence="2">Uncharacterized protein</fullName>
    </submittedName>
</protein>
<dbReference type="EMBL" id="JBHUEM010000005">
    <property type="protein sequence ID" value="MFD1736159.1"/>
    <property type="molecule type" value="Genomic_DNA"/>
</dbReference>
<dbReference type="Proteomes" id="UP001597214">
    <property type="component" value="Unassembled WGS sequence"/>
</dbReference>
<name>A0ABW4LLX7_9BACI</name>
<evidence type="ECO:0000313" key="2">
    <source>
        <dbReference type="EMBL" id="MFD1736159.1"/>
    </source>
</evidence>
<proteinExistence type="predicted"/>
<gene>
    <name evidence="2" type="ORF">ACFSCX_06230</name>
</gene>
<dbReference type="RefSeq" id="WP_377927306.1">
    <property type="nucleotide sequence ID" value="NZ_JBHUEM010000005.1"/>
</dbReference>
<sequence>MISALLSNGKVITSSEYNPDTHGHRLSCIDCKVPVVFVSATDLVKGHFKTTGKHESKHSTTCGFFKPLSFEESIQKIREYQDELLDKGIKEQVLKLNLSKLDPDYVPKVIERDETNTKPKEVDDSKVKVKQESDTPQSLSSLKSVVNLLSSYELDVLSTILVQVKGKKIPLSSIVLNQEQAHRLLWGSEQIDKMGYFVYGEIESVIRREKVIYVVFKPLNQIRFSLVVFEKYFSHFTYKDQELMGKRILAYGFLQKNTYKEKNTTEMSIKSNKYIEFLA</sequence>
<evidence type="ECO:0000313" key="3">
    <source>
        <dbReference type="Proteomes" id="UP001597214"/>
    </source>
</evidence>
<organism evidence="2 3">
    <name type="scientific">Bacillus salitolerans</name>
    <dbReference type="NCBI Taxonomy" id="1437434"/>
    <lineage>
        <taxon>Bacteria</taxon>
        <taxon>Bacillati</taxon>
        <taxon>Bacillota</taxon>
        <taxon>Bacilli</taxon>
        <taxon>Bacillales</taxon>
        <taxon>Bacillaceae</taxon>
        <taxon>Bacillus</taxon>
    </lineage>
</organism>